<keyword evidence="5" id="KW-1185">Reference proteome</keyword>
<comment type="caution">
    <text evidence="4">The sequence shown here is derived from an EMBL/GenBank/DDBJ whole genome shotgun (WGS) entry which is preliminary data.</text>
</comment>
<feature type="domain" description="GFO/IDH/MocA-like oxidoreductase" evidence="3">
    <location>
        <begin position="156"/>
        <end position="245"/>
    </location>
</feature>
<evidence type="ECO:0000313" key="4">
    <source>
        <dbReference type="EMBL" id="NHN33633.1"/>
    </source>
</evidence>
<accession>A0ABX0JDJ8</accession>
<gene>
    <name evidence="4" type="ORF">G9U52_27830</name>
</gene>
<evidence type="ECO:0000259" key="2">
    <source>
        <dbReference type="Pfam" id="PF01408"/>
    </source>
</evidence>
<dbReference type="Gene3D" id="3.30.360.10">
    <property type="entry name" value="Dihydrodipicolinate Reductase, domain 2"/>
    <property type="match status" value="1"/>
</dbReference>
<evidence type="ECO:0000259" key="3">
    <source>
        <dbReference type="Pfam" id="PF22725"/>
    </source>
</evidence>
<dbReference type="RefSeq" id="WP_166153946.1">
    <property type="nucleotide sequence ID" value="NZ_JAAOIW010000013.1"/>
</dbReference>
<dbReference type="SUPFAM" id="SSF51735">
    <property type="entry name" value="NAD(P)-binding Rossmann-fold domains"/>
    <property type="match status" value="1"/>
</dbReference>
<dbReference type="Pfam" id="PF22725">
    <property type="entry name" value="GFO_IDH_MocA_C3"/>
    <property type="match status" value="1"/>
</dbReference>
<name>A0ABX0JDJ8_9BACL</name>
<dbReference type="PANTHER" id="PTHR43818:SF11">
    <property type="entry name" value="BCDNA.GH03377"/>
    <property type="match status" value="1"/>
</dbReference>
<sequence length="359" mass="40299">MPKYKVALLGLGNRGMTHLHGFKANADRFELSAICSSSEQKLQAVKEQFGVAHTYTDPEKMFAEVKPDVFCFATPPSVRLSLIELAARHGVKAIAMEKPIANSLQEAKAIGRLCKENGIRVVVCHQQKYLPSFSKLHAIVNSGDIGQVEHIHAKTRGWLYNSGTHFVDYMLWINGGAKADWVIGHVHGKEKLTDSHPSPDYCFAELLFENRVRGTIECGYLSPAFLEPQKFWTDNRLTVHGTHGYVWAETDGRWGAFTRNSKGEVLGGQEQYWAPTVKESIQSAYTHDLADWLDDERKTHSCNLDISEHGYEILYAICSSAMDHKRVDLPLSGNIDMDIIAYMKQKLPTVPTFSAQNDF</sequence>
<dbReference type="InterPro" id="IPR036291">
    <property type="entry name" value="NAD(P)-bd_dom_sf"/>
</dbReference>
<dbReference type="PANTHER" id="PTHR43818">
    <property type="entry name" value="BCDNA.GH03377"/>
    <property type="match status" value="1"/>
</dbReference>
<dbReference type="SUPFAM" id="SSF55347">
    <property type="entry name" value="Glyceraldehyde-3-phosphate dehydrogenase-like, C-terminal domain"/>
    <property type="match status" value="1"/>
</dbReference>
<dbReference type="InterPro" id="IPR055170">
    <property type="entry name" value="GFO_IDH_MocA-like_dom"/>
</dbReference>
<dbReference type="EMBL" id="JAAOIW010000013">
    <property type="protein sequence ID" value="NHN33633.1"/>
    <property type="molecule type" value="Genomic_DNA"/>
</dbReference>
<evidence type="ECO:0000256" key="1">
    <source>
        <dbReference type="ARBA" id="ARBA00023002"/>
    </source>
</evidence>
<protein>
    <submittedName>
        <fullName evidence="4">Gfo/Idh/MocA family oxidoreductase</fullName>
    </submittedName>
</protein>
<dbReference type="InterPro" id="IPR000683">
    <property type="entry name" value="Gfo/Idh/MocA-like_OxRdtase_N"/>
</dbReference>
<feature type="domain" description="Gfo/Idh/MocA-like oxidoreductase N-terminal" evidence="2">
    <location>
        <begin position="5"/>
        <end position="124"/>
    </location>
</feature>
<proteinExistence type="predicted"/>
<keyword evidence="1" id="KW-0560">Oxidoreductase</keyword>
<dbReference type="Proteomes" id="UP001165962">
    <property type="component" value="Unassembled WGS sequence"/>
</dbReference>
<organism evidence="4 5">
    <name type="scientific">Paenibacillus agricola</name>
    <dbReference type="NCBI Taxonomy" id="2716264"/>
    <lineage>
        <taxon>Bacteria</taxon>
        <taxon>Bacillati</taxon>
        <taxon>Bacillota</taxon>
        <taxon>Bacilli</taxon>
        <taxon>Bacillales</taxon>
        <taxon>Paenibacillaceae</taxon>
        <taxon>Paenibacillus</taxon>
    </lineage>
</organism>
<dbReference type="Gene3D" id="3.40.50.720">
    <property type="entry name" value="NAD(P)-binding Rossmann-like Domain"/>
    <property type="match status" value="1"/>
</dbReference>
<dbReference type="InterPro" id="IPR050463">
    <property type="entry name" value="Gfo/Idh/MocA_oxidrdct_glycsds"/>
</dbReference>
<dbReference type="Pfam" id="PF01408">
    <property type="entry name" value="GFO_IDH_MocA"/>
    <property type="match status" value="1"/>
</dbReference>
<evidence type="ECO:0000313" key="5">
    <source>
        <dbReference type="Proteomes" id="UP001165962"/>
    </source>
</evidence>
<reference evidence="4" key="1">
    <citation type="submission" date="2020-03" db="EMBL/GenBank/DDBJ databases">
        <title>Draft sequencing of Paenibacilllus sp. S3N08.</title>
        <authorList>
            <person name="Kim D.-U."/>
        </authorList>
    </citation>
    <scope>NUCLEOTIDE SEQUENCE</scope>
    <source>
        <strain evidence="4">S3N08</strain>
    </source>
</reference>